<dbReference type="EMBL" id="CADCXU010011984">
    <property type="protein sequence ID" value="CAB0002251.1"/>
    <property type="molecule type" value="Genomic_DNA"/>
</dbReference>
<gene>
    <name evidence="1" type="ORF">NTEN_LOCUS8038</name>
</gene>
<dbReference type="PANTHER" id="PTHR13491:SF0">
    <property type="entry name" value="ZINC FINGER CCHC DOMAIN-CONTAINING PROTEIN 10"/>
    <property type="match status" value="1"/>
</dbReference>
<dbReference type="PANTHER" id="PTHR13491">
    <property type="entry name" value="ZCCHC10 PROTEIN"/>
    <property type="match status" value="1"/>
</dbReference>
<name>A0A6H5GJY7_9HEMI</name>
<protein>
    <submittedName>
        <fullName evidence="1">Uncharacterized protein</fullName>
    </submittedName>
</protein>
<keyword evidence="2" id="KW-1185">Reference proteome</keyword>
<evidence type="ECO:0000313" key="2">
    <source>
        <dbReference type="Proteomes" id="UP000479000"/>
    </source>
</evidence>
<dbReference type="GO" id="GO:0003676">
    <property type="term" value="F:nucleic acid binding"/>
    <property type="evidence" value="ECO:0007669"/>
    <property type="project" value="InterPro"/>
</dbReference>
<accession>A0A6H5GJY7</accession>
<dbReference type="Proteomes" id="UP000479000">
    <property type="component" value="Unassembled WGS sequence"/>
</dbReference>
<reference evidence="1 2" key="1">
    <citation type="submission" date="2020-02" db="EMBL/GenBank/DDBJ databases">
        <authorList>
            <person name="Ferguson B K."/>
        </authorList>
    </citation>
    <scope>NUCLEOTIDE SEQUENCE [LARGE SCALE GENOMIC DNA]</scope>
</reference>
<evidence type="ECO:0000313" key="1">
    <source>
        <dbReference type="EMBL" id="CAB0002251.1"/>
    </source>
</evidence>
<dbReference type="AlphaFoldDB" id="A0A6H5GJY7"/>
<dbReference type="InterPro" id="IPR036875">
    <property type="entry name" value="Znf_CCHC_sf"/>
</dbReference>
<organism evidence="1 2">
    <name type="scientific">Nesidiocoris tenuis</name>
    <dbReference type="NCBI Taxonomy" id="355587"/>
    <lineage>
        <taxon>Eukaryota</taxon>
        <taxon>Metazoa</taxon>
        <taxon>Ecdysozoa</taxon>
        <taxon>Arthropoda</taxon>
        <taxon>Hexapoda</taxon>
        <taxon>Insecta</taxon>
        <taxon>Pterygota</taxon>
        <taxon>Neoptera</taxon>
        <taxon>Paraneoptera</taxon>
        <taxon>Hemiptera</taxon>
        <taxon>Heteroptera</taxon>
        <taxon>Panheteroptera</taxon>
        <taxon>Cimicomorpha</taxon>
        <taxon>Miridae</taxon>
        <taxon>Dicyphina</taxon>
        <taxon>Nesidiocoris</taxon>
    </lineage>
</organism>
<dbReference type="GO" id="GO:0008270">
    <property type="term" value="F:zinc ion binding"/>
    <property type="evidence" value="ECO:0007669"/>
    <property type="project" value="InterPro"/>
</dbReference>
<dbReference type="OrthoDB" id="437973at2759"/>
<dbReference type="InterPro" id="IPR039715">
    <property type="entry name" value="ZCCHC10"/>
</dbReference>
<proteinExistence type="predicted"/>
<dbReference type="Pfam" id="PF13917">
    <property type="entry name" value="zf-CCHC_3"/>
    <property type="match status" value="1"/>
</dbReference>
<sequence length="111" mass="11679">MTLGRPAGLSSNKSAPKAPAKCQKCLESGHWTYECKGKRKFLSRASRTTLLNKRLKQMEDGGKGDDGDPSRKKTGSEKNDSSDDSSSSSSSSSSDSSSSSSDSSSDSSDSE</sequence>
<dbReference type="SUPFAM" id="SSF57756">
    <property type="entry name" value="Retrovirus zinc finger-like domains"/>
    <property type="match status" value="1"/>
</dbReference>